<sequence length="114" mass="11961">MAYNQPNYDLSQFLDQLLFALTPSPSPSSSSPATKKLLVSLGNAYLSSLALAALESDASGRLTVEGILGAVHRDGGAVERGGEILRTREEMGRLLGGLNGVREVEEAEGEGGEE</sequence>
<comment type="caution">
    <text evidence="1">The sequence shown here is derived from an EMBL/GenBank/DDBJ whole genome shotgun (WGS) entry which is preliminary data.</text>
</comment>
<keyword evidence="2" id="KW-1185">Reference proteome</keyword>
<evidence type="ECO:0000313" key="2">
    <source>
        <dbReference type="Proteomes" id="UP001165060"/>
    </source>
</evidence>
<name>A0ABQ6MY13_9STRA</name>
<reference evidence="1 2" key="1">
    <citation type="journal article" date="2023" name="Commun. Biol.">
        <title>Genome analysis of Parmales, the sister group of diatoms, reveals the evolutionary specialization of diatoms from phago-mixotrophs to photoautotrophs.</title>
        <authorList>
            <person name="Ban H."/>
            <person name="Sato S."/>
            <person name="Yoshikawa S."/>
            <person name="Yamada K."/>
            <person name="Nakamura Y."/>
            <person name="Ichinomiya M."/>
            <person name="Sato N."/>
            <person name="Blanc-Mathieu R."/>
            <person name="Endo H."/>
            <person name="Kuwata A."/>
            <person name="Ogata H."/>
        </authorList>
    </citation>
    <scope>NUCLEOTIDE SEQUENCE [LARGE SCALE GENOMIC DNA]</scope>
</reference>
<organism evidence="1 2">
    <name type="scientific">Tetraparma gracilis</name>
    <dbReference type="NCBI Taxonomy" id="2962635"/>
    <lineage>
        <taxon>Eukaryota</taxon>
        <taxon>Sar</taxon>
        <taxon>Stramenopiles</taxon>
        <taxon>Ochrophyta</taxon>
        <taxon>Bolidophyceae</taxon>
        <taxon>Parmales</taxon>
        <taxon>Triparmaceae</taxon>
        <taxon>Tetraparma</taxon>
    </lineage>
</organism>
<protein>
    <submittedName>
        <fullName evidence="1">Uncharacterized protein</fullName>
    </submittedName>
</protein>
<gene>
    <name evidence="1" type="ORF">TeGR_g3479</name>
</gene>
<dbReference type="Proteomes" id="UP001165060">
    <property type="component" value="Unassembled WGS sequence"/>
</dbReference>
<dbReference type="EMBL" id="BRYB01001880">
    <property type="protein sequence ID" value="GMI35523.1"/>
    <property type="molecule type" value="Genomic_DNA"/>
</dbReference>
<evidence type="ECO:0000313" key="1">
    <source>
        <dbReference type="EMBL" id="GMI35523.1"/>
    </source>
</evidence>
<accession>A0ABQ6MY13</accession>
<proteinExistence type="predicted"/>